<dbReference type="AlphaFoldDB" id="F9X103"/>
<accession>F9X103</accession>
<evidence type="ECO:0000313" key="2">
    <source>
        <dbReference type="Proteomes" id="UP000008062"/>
    </source>
</evidence>
<dbReference type="OrthoDB" id="10528186at2759"/>
<dbReference type="GeneID" id="13394806"/>
<evidence type="ECO:0000313" key="1">
    <source>
        <dbReference type="EMBL" id="EGP91301.1"/>
    </source>
</evidence>
<dbReference type="InParanoid" id="F9X103"/>
<gene>
    <name evidence="1" type="ORF">MYCGRDRAFT_102473</name>
</gene>
<dbReference type="HOGENOM" id="CLU_1587802_0_0_1"/>
<proteinExistence type="predicted"/>
<dbReference type="KEGG" id="ztr:MYCGRDRAFT_102473"/>
<keyword evidence="2" id="KW-1185">Reference proteome</keyword>
<dbReference type="EMBL" id="CM001196">
    <property type="protein sequence ID" value="EGP91301.1"/>
    <property type="molecule type" value="Genomic_DNA"/>
</dbReference>
<dbReference type="Proteomes" id="UP000008062">
    <property type="component" value="Chromosome 1"/>
</dbReference>
<protein>
    <submittedName>
        <fullName evidence="1">Uncharacterized protein</fullName>
    </submittedName>
</protein>
<organism evidence="1 2">
    <name type="scientific">Zymoseptoria tritici (strain CBS 115943 / IPO323)</name>
    <name type="common">Speckled leaf blotch fungus</name>
    <name type="synonym">Septoria tritici</name>
    <dbReference type="NCBI Taxonomy" id="336722"/>
    <lineage>
        <taxon>Eukaryota</taxon>
        <taxon>Fungi</taxon>
        <taxon>Dikarya</taxon>
        <taxon>Ascomycota</taxon>
        <taxon>Pezizomycotina</taxon>
        <taxon>Dothideomycetes</taxon>
        <taxon>Dothideomycetidae</taxon>
        <taxon>Mycosphaerellales</taxon>
        <taxon>Mycosphaerellaceae</taxon>
        <taxon>Zymoseptoria</taxon>
    </lineage>
</organism>
<sequence length="168" mass="19594">MPRQQHMKSFEPASSRHISMAPRILERMYKRSPNAPPSRRVHGGYNLVYMTLRHVVFDLVPESADFVTDILCDMYTEPELIRLCEEARTGHSGELMSAMLQARRRWTLILRDNQMADVRVIILPARINVTHRDRTMKYPFGTQDGRFTELKEKLVREVSTSIRLLKPA</sequence>
<reference evidence="1 2" key="1">
    <citation type="journal article" date="2011" name="PLoS Genet.">
        <title>Finished genome of the fungal wheat pathogen Mycosphaerella graminicola reveals dispensome structure, chromosome plasticity, and stealth pathogenesis.</title>
        <authorList>
            <person name="Goodwin S.B."/>
            <person name="Ben M'barek S."/>
            <person name="Dhillon B."/>
            <person name="Wittenberg A.H.J."/>
            <person name="Crane C.F."/>
            <person name="Hane J.K."/>
            <person name="Foster A.J."/>
            <person name="Van der Lee T.A.J."/>
            <person name="Grimwood J."/>
            <person name="Aerts A."/>
            <person name="Antoniw J."/>
            <person name="Bailey A."/>
            <person name="Bluhm B."/>
            <person name="Bowler J."/>
            <person name="Bristow J."/>
            <person name="van der Burgt A."/>
            <person name="Canto-Canche B."/>
            <person name="Churchill A.C.L."/>
            <person name="Conde-Ferraez L."/>
            <person name="Cools H.J."/>
            <person name="Coutinho P.M."/>
            <person name="Csukai M."/>
            <person name="Dehal P."/>
            <person name="De Wit P."/>
            <person name="Donzelli B."/>
            <person name="van de Geest H.C."/>
            <person name="van Ham R.C.H.J."/>
            <person name="Hammond-Kosack K.E."/>
            <person name="Henrissat B."/>
            <person name="Kilian A."/>
            <person name="Kobayashi A.K."/>
            <person name="Koopmann E."/>
            <person name="Kourmpetis Y."/>
            <person name="Kuzniar A."/>
            <person name="Lindquist E."/>
            <person name="Lombard V."/>
            <person name="Maliepaard C."/>
            <person name="Martins N."/>
            <person name="Mehrabi R."/>
            <person name="Nap J.P.H."/>
            <person name="Ponomarenko A."/>
            <person name="Rudd J.J."/>
            <person name="Salamov A."/>
            <person name="Schmutz J."/>
            <person name="Schouten H.J."/>
            <person name="Shapiro H."/>
            <person name="Stergiopoulos I."/>
            <person name="Torriani S.F.F."/>
            <person name="Tu H."/>
            <person name="de Vries R.P."/>
            <person name="Waalwijk C."/>
            <person name="Ware S.B."/>
            <person name="Wiebenga A."/>
            <person name="Zwiers L.-H."/>
            <person name="Oliver R.P."/>
            <person name="Grigoriev I.V."/>
            <person name="Kema G.H.J."/>
        </authorList>
    </citation>
    <scope>NUCLEOTIDE SEQUENCE [LARGE SCALE GENOMIC DNA]</scope>
    <source>
        <strain evidence="2">CBS 115943 / IPO323</strain>
    </source>
</reference>
<dbReference type="RefSeq" id="XP_003856325.1">
    <property type="nucleotide sequence ID" value="XM_003856277.1"/>
</dbReference>
<name>F9X103_ZYMTI</name>